<sequence>MRGSLYPDVPGQSIRLHLHDRAFSIDDDAAADLFSHVLLDAEQGRPKASSSGVSGADVGSFLVCLDILTAPEFGEDYRVFPTGPQYQGATFLPLGLHMALLRSREQKYGFWQDFFVATHKSLCASGACRRVMSVAALLVSVAIALELIAGLMITFRSVVESSSSSSSADEFMFDGTNSGIVQQLYIRQQAH</sequence>
<keyword evidence="1" id="KW-0812">Transmembrane</keyword>
<evidence type="ECO:0000256" key="1">
    <source>
        <dbReference type="SAM" id="Phobius"/>
    </source>
</evidence>
<feature type="domain" description="AAR2 N-terminal" evidence="2">
    <location>
        <begin position="59"/>
        <end position="112"/>
    </location>
</feature>
<evidence type="ECO:0000313" key="4">
    <source>
        <dbReference type="Proteomes" id="UP000694044"/>
    </source>
</evidence>
<accession>A0A8T1VB92</accession>
<keyword evidence="1" id="KW-1133">Transmembrane helix</keyword>
<organism evidence="3 4">
    <name type="scientific">Phytophthora pseudosyringae</name>
    <dbReference type="NCBI Taxonomy" id="221518"/>
    <lineage>
        <taxon>Eukaryota</taxon>
        <taxon>Sar</taxon>
        <taxon>Stramenopiles</taxon>
        <taxon>Oomycota</taxon>
        <taxon>Peronosporomycetes</taxon>
        <taxon>Peronosporales</taxon>
        <taxon>Peronosporaceae</taxon>
        <taxon>Phytophthora</taxon>
    </lineage>
</organism>
<feature type="transmembrane region" description="Helical" evidence="1">
    <location>
        <begin position="131"/>
        <end position="155"/>
    </location>
</feature>
<keyword evidence="1" id="KW-0472">Membrane</keyword>
<evidence type="ECO:0000259" key="2">
    <source>
        <dbReference type="Pfam" id="PF20981"/>
    </source>
</evidence>
<dbReference type="AlphaFoldDB" id="A0A8T1VB92"/>
<gene>
    <name evidence="3" type="primary">AAR2_5</name>
    <name evidence="3" type="ORF">PHYPSEUDO_009895</name>
</gene>
<evidence type="ECO:0000313" key="3">
    <source>
        <dbReference type="EMBL" id="KAG7378587.1"/>
    </source>
</evidence>
<dbReference type="Proteomes" id="UP000694044">
    <property type="component" value="Unassembled WGS sequence"/>
</dbReference>
<name>A0A8T1VB92_9STRA</name>
<dbReference type="EMBL" id="JAGDFM010000411">
    <property type="protein sequence ID" value="KAG7378587.1"/>
    <property type="molecule type" value="Genomic_DNA"/>
</dbReference>
<dbReference type="InterPro" id="IPR033647">
    <property type="entry name" value="Aar2_N"/>
</dbReference>
<comment type="caution">
    <text evidence="3">The sequence shown here is derived from an EMBL/GenBank/DDBJ whole genome shotgun (WGS) entry which is preliminary data.</text>
</comment>
<dbReference type="Pfam" id="PF20981">
    <property type="entry name" value="AAR2_1st"/>
    <property type="match status" value="1"/>
</dbReference>
<reference evidence="3" key="1">
    <citation type="submission" date="2021-02" db="EMBL/GenBank/DDBJ databases">
        <authorList>
            <person name="Palmer J.M."/>
        </authorList>
    </citation>
    <scope>NUCLEOTIDE SEQUENCE</scope>
    <source>
        <strain evidence="3">SCRP734</strain>
    </source>
</reference>
<proteinExistence type="predicted"/>
<keyword evidence="4" id="KW-1185">Reference proteome</keyword>
<protein>
    <submittedName>
        <fullName evidence="3">A1-alpha2 repression</fullName>
    </submittedName>
</protein>